<gene>
    <name evidence="1" type="ORF">Cgig2_027306</name>
</gene>
<reference evidence="1" key="1">
    <citation type="submission" date="2022-04" db="EMBL/GenBank/DDBJ databases">
        <title>Carnegiea gigantea Genome sequencing and assembly v2.</title>
        <authorList>
            <person name="Copetti D."/>
            <person name="Sanderson M.J."/>
            <person name="Burquez A."/>
            <person name="Wojciechowski M.F."/>
        </authorList>
    </citation>
    <scope>NUCLEOTIDE SEQUENCE</scope>
    <source>
        <strain evidence="1">SGP5-SGP5p</strain>
        <tissue evidence="1">Aerial part</tissue>
    </source>
</reference>
<dbReference type="EMBL" id="JAKOGI010000634">
    <property type="protein sequence ID" value="KAJ8432118.1"/>
    <property type="molecule type" value="Genomic_DNA"/>
</dbReference>
<organism evidence="1 2">
    <name type="scientific">Carnegiea gigantea</name>
    <dbReference type="NCBI Taxonomy" id="171969"/>
    <lineage>
        <taxon>Eukaryota</taxon>
        <taxon>Viridiplantae</taxon>
        <taxon>Streptophyta</taxon>
        <taxon>Embryophyta</taxon>
        <taxon>Tracheophyta</taxon>
        <taxon>Spermatophyta</taxon>
        <taxon>Magnoliopsida</taxon>
        <taxon>eudicotyledons</taxon>
        <taxon>Gunneridae</taxon>
        <taxon>Pentapetalae</taxon>
        <taxon>Caryophyllales</taxon>
        <taxon>Cactineae</taxon>
        <taxon>Cactaceae</taxon>
        <taxon>Cactoideae</taxon>
        <taxon>Echinocereeae</taxon>
        <taxon>Carnegiea</taxon>
    </lineage>
</organism>
<keyword evidence="2" id="KW-1185">Reference proteome</keyword>
<sequence length="254" mass="28499">MEEVNQTSKNEFGEMLSSFNAVFEMIAARRIKRDELFKRKTKENLMSPTVSSDTSRLLLHLRRPAGTSQAHPQVSAISRRRLVVFVSRGTEGKRYKALCPTWTCVFRRGAKPNSAPHVAGGPIPTWTCVFRRSVKPSPAPHPFDGKLRVGSGKRRPTLLEKWTPEVILGQLAMTFSMRGGCKRFMAIESKSLDFTIVGTAEDVLKISENGRGRRTSVFLPEHVALWLLRAWADFISPNPPIGVIKCAKALVFFF</sequence>
<name>A0A9Q1Q7U3_9CARY</name>
<proteinExistence type="predicted"/>
<protein>
    <submittedName>
        <fullName evidence="1">Uncharacterized protein</fullName>
    </submittedName>
</protein>
<comment type="caution">
    <text evidence="1">The sequence shown here is derived from an EMBL/GenBank/DDBJ whole genome shotgun (WGS) entry which is preliminary data.</text>
</comment>
<dbReference type="AlphaFoldDB" id="A0A9Q1Q7U3"/>
<evidence type="ECO:0000313" key="2">
    <source>
        <dbReference type="Proteomes" id="UP001153076"/>
    </source>
</evidence>
<accession>A0A9Q1Q7U3</accession>
<dbReference type="Proteomes" id="UP001153076">
    <property type="component" value="Unassembled WGS sequence"/>
</dbReference>
<evidence type="ECO:0000313" key="1">
    <source>
        <dbReference type="EMBL" id="KAJ8432118.1"/>
    </source>
</evidence>